<dbReference type="Gene3D" id="2.30.29.30">
    <property type="entry name" value="Pleckstrin-homology domain (PH domain)/Phosphotyrosine-binding domain (PTB)"/>
    <property type="match status" value="1"/>
</dbReference>
<dbReference type="InterPro" id="IPR001849">
    <property type="entry name" value="PH_domain"/>
</dbReference>
<evidence type="ECO:0000313" key="4">
    <source>
        <dbReference type="EMBL" id="KAK3394681.1"/>
    </source>
</evidence>
<protein>
    <recommendedName>
        <fullName evidence="6">SAM and PH domain-containing protein</fullName>
    </recommendedName>
</protein>
<dbReference type="Pfam" id="PF07647">
    <property type="entry name" value="SAM_2"/>
    <property type="match status" value="1"/>
</dbReference>
<feature type="domain" description="SAM" evidence="3">
    <location>
        <begin position="268"/>
        <end position="332"/>
    </location>
</feature>
<evidence type="ECO:0000259" key="3">
    <source>
        <dbReference type="PROSITE" id="PS50105"/>
    </source>
</evidence>
<evidence type="ECO:0008006" key="6">
    <source>
        <dbReference type="Google" id="ProtNLM"/>
    </source>
</evidence>
<evidence type="ECO:0000259" key="2">
    <source>
        <dbReference type="PROSITE" id="PS50003"/>
    </source>
</evidence>
<feature type="region of interest" description="Disordered" evidence="1">
    <location>
        <begin position="510"/>
        <end position="529"/>
    </location>
</feature>
<dbReference type="PROSITE" id="PS50105">
    <property type="entry name" value="SAM_DOMAIN"/>
    <property type="match status" value="1"/>
</dbReference>
<feature type="region of interest" description="Disordered" evidence="1">
    <location>
        <begin position="33"/>
        <end position="57"/>
    </location>
</feature>
<evidence type="ECO:0000256" key="1">
    <source>
        <dbReference type="SAM" id="MobiDB-lite"/>
    </source>
</evidence>
<dbReference type="PROSITE" id="PS50003">
    <property type="entry name" value="PH_DOMAIN"/>
    <property type="match status" value="1"/>
</dbReference>
<dbReference type="Gene3D" id="1.10.150.50">
    <property type="entry name" value="Transcription Factor, Ets-1"/>
    <property type="match status" value="1"/>
</dbReference>
<dbReference type="CDD" id="cd09535">
    <property type="entry name" value="SAM_BOI-like_fungal"/>
    <property type="match status" value="1"/>
</dbReference>
<proteinExistence type="predicted"/>
<accession>A0AAE0P7C8</accession>
<feature type="compositionally biased region" description="Basic and acidic residues" evidence="1">
    <location>
        <begin position="349"/>
        <end position="359"/>
    </location>
</feature>
<organism evidence="4 5">
    <name type="scientific">Podospora didyma</name>
    <dbReference type="NCBI Taxonomy" id="330526"/>
    <lineage>
        <taxon>Eukaryota</taxon>
        <taxon>Fungi</taxon>
        <taxon>Dikarya</taxon>
        <taxon>Ascomycota</taxon>
        <taxon>Pezizomycotina</taxon>
        <taxon>Sordariomycetes</taxon>
        <taxon>Sordariomycetidae</taxon>
        <taxon>Sordariales</taxon>
        <taxon>Podosporaceae</taxon>
        <taxon>Podospora</taxon>
    </lineage>
</organism>
<dbReference type="AlphaFoldDB" id="A0AAE0P7C8"/>
<dbReference type="SUPFAM" id="SSF47769">
    <property type="entry name" value="SAM/Pointed domain"/>
    <property type="match status" value="1"/>
</dbReference>
<feature type="compositionally biased region" description="Basic residues" evidence="1">
    <location>
        <begin position="364"/>
        <end position="374"/>
    </location>
</feature>
<name>A0AAE0P7C8_9PEZI</name>
<feature type="region of interest" description="Disordered" evidence="1">
    <location>
        <begin position="535"/>
        <end position="640"/>
    </location>
</feature>
<dbReference type="InterPro" id="IPR001660">
    <property type="entry name" value="SAM"/>
</dbReference>
<dbReference type="Proteomes" id="UP001285441">
    <property type="component" value="Unassembled WGS sequence"/>
</dbReference>
<gene>
    <name evidence="4" type="ORF">B0H63DRAFT_555863</name>
</gene>
<feature type="region of interest" description="Disordered" evidence="1">
    <location>
        <begin position="920"/>
        <end position="939"/>
    </location>
</feature>
<feature type="compositionally biased region" description="Low complexity" evidence="1">
    <location>
        <begin position="535"/>
        <end position="578"/>
    </location>
</feature>
<evidence type="ECO:0000313" key="5">
    <source>
        <dbReference type="Proteomes" id="UP001285441"/>
    </source>
</evidence>
<feature type="compositionally biased region" description="Low complexity" evidence="1">
    <location>
        <begin position="920"/>
        <end position="935"/>
    </location>
</feature>
<dbReference type="EMBL" id="JAULSW010000001">
    <property type="protein sequence ID" value="KAK3394681.1"/>
    <property type="molecule type" value="Genomic_DNA"/>
</dbReference>
<feature type="domain" description="PH" evidence="2">
    <location>
        <begin position="795"/>
        <end position="960"/>
    </location>
</feature>
<comment type="caution">
    <text evidence="4">The sequence shown here is derived from an EMBL/GenBank/DDBJ whole genome shotgun (WGS) entry which is preliminary data.</text>
</comment>
<keyword evidence="5" id="KW-1185">Reference proteome</keyword>
<feature type="region of interest" description="Disordered" evidence="1">
    <location>
        <begin position="222"/>
        <end position="254"/>
    </location>
</feature>
<feature type="region of interest" description="Disordered" evidence="1">
    <location>
        <begin position="330"/>
        <end position="374"/>
    </location>
</feature>
<dbReference type="InterPro" id="IPR013761">
    <property type="entry name" value="SAM/pointed_sf"/>
</dbReference>
<sequence>MGASTTAFSGQSGPQTALYLTVVGGTLAAKCIGSPPRPETDSTHSTPAMHQCGQRPPLPNQPSPFLCRRWASASAAVLLGEHIHFPTREHPHIEMCEKSRGCESFFAVPATALKRTNSVHTEFMETDWEEDAYSEIEDLEGVDDGEISPRMSVGSSGQPSITTLSSYDEVQTPRSGRYRAGGFPFERDAKQVEGPRGPHLFRSSMSSSQSAEFQHALSLSPLTPKKPQQADHQLHHSVHLTTLPKKRRDTGPFRYTDEELDTSTLANWTPEMVAQWMLNANVELAATERFVENDINGAILITLKFEDLKELGISSFGVRTRVWEEIHSMRNIKQPEPTPETPIDDEPDREVKRELRRQDSSINKPKRRPSKTLRPKINDIISPLESVSIVGIEQMMPKPHRCSKGENCPKWKRNQRMIEAFKKDHPFVNVEEGVIMVAGDPGNPETAEALRSDEFFRPVSDAIPSVVASSDVMGPGNLPPLQYLQEAALRSIQSRDPQDNVRQFLDFQHQTPSASTEVPPTPPFEVFPHIPQDCQTAQHTQPAQQTHHVQQAQQSQHAQYAQFTQQAQQAQPTQGPQARLRSLPKLAIPYQPPAPIGRETLPAQPRSAHPLSAHPLSARPGSTQPIPSFREMSPSSSEDATPTAIYRFGTPFSEMDVPVTMTTIPPVSRDFSQSVPPDMNYRHNPAPPRSMSRATIRRPSFPVLPALDENSIVTPITYKPSRSFSVRAAAAAQRPLQAPPRVQYPWSQTDRTIFERAIPPMPGSAAANGMAGLNYGGRLSPLSSAPKIDMTGGAAISYQGLMKKRKTKMLRHEWHEHYFTLRGTRLTMHKDAATAPSKTLEYIDIDDYAIACSSMASSKLNAAFKAMHIRRGSDGTSKDDVSAFSFQLIPQDAKGGVRLRKRESALPSILGGGSNANASAANNAAGPDGAANGTGKTHHFAVKSRDDRIDWMRELMLAKALKQKGEGFEYLATGG</sequence>
<feature type="region of interest" description="Disordered" evidence="1">
    <location>
        <begin position="173"/>
        <end position="207"/>
    </location>
</feature>
<dbReference type="SMART" id="SM00233">
    <property type="entry name" value="PH"/>
    <property type="match status" value="1"/>
</dbReference>
<reference evidence="4" key="2">
    <citation type="submission" date="2023-06" db="EMBL/GenBank/DDBJ databases">
        <authorList>
            <consortium name="Lawrence Berkeley National Laboratory"/>
            <person name="Haridas S."/>
            <person name="Hensen N."/>
            <person name="Bonometti L."/>
            <person name="Westerberg I."/>
            <person name="Brannstrom I.O."/>
            <person name="Guillou S."/>
            <person name="Cros-Aarteil S."/>
            <person name="Calhoun S."/>
            <person name="Kuo A."/>
            <person name="Mondo S."/>
            <person name="Pangilinan J."/>
            <person name="Riley R."/>
            <person name="LaButti K."/>
            <person name="Andreopoulos B."/>
            <person name="Lipzen A."/>
            <person name="Chen C."/>
            <person name="Yanf M."/>
            <person name="Daum C."/>
            <person name="Ng V."/>
            <person name="Clum A."/>
            <person name="Steindorff A."/>
            <person name="Ohm R."/>
            <person name="Martin F."/>
            <person name="Silar P."/>
            <person name="Natvig D."/>
            <person name="Lalanne C."/>
            <person name="Gautier V."/>
            <person name="Ament-velasquez S.L."/>
            <person name="Kruys A."/>
            <person name="Hutchinson M.I."/>
            <person name="Powell A.J."/>
            <person name="Barry K."/>
            <person name="Miller A.N."/>
            <person name="Grigoriev I.V."/>
            <person name="Debuchy R."/>
            <person name="Gladieux P."/>
            <person name="Thoren M.H."/>
            <person name="Johannesson H."/>
        </authorList>
    </citation>
    <scope>NUCLEOTIDE SEQUENCE</scope>
    <source>
        <strain evidence="4">CBS 232.78</strain>
    </source>
</reference>
<reference evidence="4" key="1">
    <citation type="journal article" date="2023" name="Mol. Phylogenet. Evol.">
        <title>Genome-scale phylogeny and comparative genomics of the fungal order Sordariales.</title>
        <authorList>
            <person name="Hensen N."/>
            <person name="Bonometti L."/>
            <person name="Westerberg I."/>
            <person name="Brannstrom I.O."/>
            <person name="Guillou S."/>
            <person name="Cros-Aarteil S."/>
            <person name="Calhoun S."/>
            <person name="Haridas S."/>
            <person name="Kuo A."/>
            <person name="Mondo S."/>
            <person name="Pangilinan J."/>
            <person name="Riley R."/>
            <person name="LaButti K."/>
            <person name="Andreopoulos B."/>
            <person name="Lipzen A."/>
            <person name="Chen C."/>
            <person name="Yan M."/>
            <person name="Daum C."/>
            <person name="Ng V."/>
            <person name="Clum A."/>
            <person name="Steindorff A."/>
            <person name="Ohm R.A."/>
            <person name="Martin F."/>
            <person name="Silar P."/>
            <person name="Natvig D.O."/>
            <person name="Lalanne C."/>
            <person name="Gautier V."/>
            <person name="Ament-Velasquez S.L."/>
            <person name="Kruys A."/>
            <person name="Hutchinson M.I."/>
            <person name="Powell A.J."/>
            <person name="Barry K."/>
            <person name="Miller A.N."/>
            <person name="Grigoriev I.V."/>
            <person name="Debuchy R."/>
            <person name="Gladieux P."/>
            <person name="Hiltunen Thoren M."/>
            <person name="Johannesson H."/>
        </authorList>
    </citation>
    <scope>NUCLEOTIDE SEQUENCE</scope>
    <source>
        <strain evidence="4">CBS 232.78</strain>
    </source>
</reference>
<dbReference type="InterPro" id="IPR011993">
    <property type="entry name" value="PH-like_dom_sf"/>
</dbReference>
<dbReference type="SUPFAM" id="SSF50729">
    <property type="entry name" value="PH domain-like"/>
    <property type="match status" value="1"/>
</dbReference>
<dbReference type="SMART" id="SM00454">
    <property type="entry name" value="SAM"/>
    <property type="match status" value="1"/>
</dbReference>